<protein>
    <submittedName>
        <fullName evidence="2">Uncharacterized protein</fullName>
    </submittedName>
</protein>
<accession>A0A067JWB7</accession>
<sequence>MSSYRDEDVQVLHDQSRDENFEDIDSGSGEVKGRNENVRIADVPSDIDEGELLDICFMYSIAPEYKFIRPSGNMRVIEPLDEDSIMIEFEVPNRWSNDPLRHLLASLTPYDRICVDLIKARGLAAVNLRSVIAVGMAPKKTKSSKMAKVAEAMKKQAAADSLGKEVPPTVPNPQPTKTEAILGGSHSKPTHLSPTTEPYWKGRREESILGPPPMPPRAGEALDI</sequence>
<organism evidence="2 3">
    <name type="scientific">Jatropha curcas</name>
    <name type="common">Barbados nut</name>
    <dbReference type="NCBI Taxonomy" id="180498"/>
    <lineage>
        <taxon>Eukaryota</taxon>
        <taxon>Viridiplantae</taxon>
        <taxon>Streptophyta</taxon>
        <taxon>Embryophyta</taxon>
        <taxon>Tracheophyta</taxon>
        <taxon>Spermatophyta</taxon>
        <taxon>Magnoliopsida</taxon>
        <taxon>eudicotyledons</taxon>
        <taxon>Gunneridae</taxon>
        <taxon>Pentapetalae</taxon>
        <taxon>rosids</taxon>
        <taxon>fabids</taxon>
        <taxon>Malpighiales</taxon>
        <taxon>Euphorbiaceae</taxon>
        <taxon>Crotonoideae</taxon>
        <taxon>Jatropheae</taxon>
        <taxon>Jatropha</taxon>
    </lineage>
</organism>
<feature type="compositionally biased region" description="Basic and acidic residues" evidence="1">
    <location>
        <begin position="1"/>
        <end position="19"/>
    </location>
</feature>
<name>A0A067JWB7_JATCU</name>
<dbReference type="Proteomes" id="UP000027138">
    <property type="component" value="Unassembled WGS sequence"/>
</dbReference>
<gene>
    <name evidence="2" type="ORF">JCGZ_27123</name>
</gene>
<evidence type="ECO:0000313" key="2">
    <source>
        <dbReference type="EMBL" id="KDP23834.1"/>
    </source>
</evidence>
<evidence type="ECO:0000256" key="1">
    <source>
        <dbReference type="SAM" id="MobiDB-lite"/>
    </source>
</evidence>
<reference evidence="2 3" key="1">
    <citation type="journal article" date="2014" name="PLoS ONE">
        <title>Global Analysis of Gene Expression Profiles in Physic Nut (Jatropha curcas L.) Seedlings Exposed to Salt Stress.</title>
        <authorList>
            <person name="Zhang L."/>
            <person name="Zhang C."/>
            <person name="Wu P."/>
            <person name="Chen Y."/>
            <person name="Li M."/>
            <person name="Jiang H."/>
            <person name="Wu G."/>
        </authorList>
    </citation>
    <scope>NUCLEOTIDE SEQUENCE [LARGE SCALE GENOMIC DNA]</scope>
    <source>
        <strain evidence="3">cv. GZQX0401</strain>
        <tissue evidence="2">Young leaves</tissue>
    </source>
</reference>
<dbReference type="AlphaFoldDB" id="A0A067JWB7"/>
<dbReference type="EMBL" id="KK915190">
    <property type="protein sequence ID" value="KDP23834.1"/>
    <property type="molecule type" value="Genomic_DNA"/>
</dbReference>
<keyword evidence="3" id="KW-1185">Reference proteome</keyword>
<feature type="region of interest" description="Disordered" evidence="1">
    <location>
        <begin position="1"/>
        <end position="33"/>
    </location>
</feature>
<proteinExistence type="predicted"/>
<evidence type="ECO:0000313" key="3">
    <source>
        <dbReference type="Proteomes" id="UP000027138"/>
    </source>
</evidence>
<feature type="region of interest" description="Disordered" evidence="1">
    <location>
        <begin position="158"/>
        <end position="224"/>
    </location>
</feature>